<dbReference type="EMBL" id="UYRT01086127">
    <property type="protein sequence ID" value="VDN30966.1"/>
    <property type="molecule type" value="Genomic_DNA"/>
</dbReference>
<protein>
    <submittedName>
        <fullName evidence="2 4">Uncharacterized protein</fullName>
    </submittedName>
</protein>
<reference evidence="4" key="1">
    <citation type="submission" date="2016-06" db="UniProtKB">
        <authorList>
            <consortium name="WormBaseParasite"/>
        </authorList>
    </citation>
    <scope>IDENTIFICATION</scope>
</reference>
<dbReference type="Proteomes" id="UP000271098">
    <property type="component" value="Unassembled WGS sequence"/>
</dbReference>
<name>A0A183EAR6_9BILA</name>
<evidence type="ECO:0000313" key="3">
    <source>
        <dbReference type="Proteomes" id="UP000271098"/>
    </source>
</evidence>
<proteinExistence type="predicted"/>
<keyword evidence="3" id="KW-1185">Reference proteome</keyword>
<sequence length="190" mass="19763">MSEAKLPAQQQLPEREESGKSGEHPPPSSSSSASSSRVEKRTLSSASSRSLPHADNGETAALEAAAAAASVASYVESASSANEAEINKIEMMELGGVQAMAQAHSLVSTAVGGVSGSQVSMPAGVVVGANPMRPTFTTHANGDSSSSDYVSFYSFQRLLPTQLLLFSTIYHRAVAAKHVFSPNILHGLKF</sequence>
<dbReference type="WBParaSite" id="GPUH_0001808201-mRNA-1">
    <property type="protein sequence ID" value="GPUH_0001808201-mRNA-1"/>
    <property type="gene ID" value="GPUH_0001808201"/>
</dbReference>
<accession>A0A183EAR6</accession>
<organism evidence="4">
    <name type="scientific">Gongylonema pulchrum</name>
    <dbReference type="NCBI Taxonomy" id="637853"/>
    <lineage>
        <taxon>Eukaryota</taxon>
        <taxon>Metazoa</taxon>
        <taxon>Ecdysozoa</taxon>
        <taxon>Nematoda</taxon>
        <taxon>Chromadorea</taxon>
        <taxon>Rhabditida</taxon>
        <taxon>Spirurina</taxon>
        <taxon>Spiruromorpha</taxon>
        <taxon>Spiruroidea</taxon>
        <taxon>Gongylonematidae</taxon>
        <taxon>Gongylonema</taxon>
    </lineage>
</organism>
<evidence type="ECO:0000313" key="2">
    <source>
        <dbReference type="EMBL" id="VDN30966.1"/>
    </source>
</evidence>
<reference evidence="2 3" key="2">
    <citation type="submission" date="2018-11" db="EMBL/GenBank/DDBJ databases">
        <authorList>
            <consortium name="Pathogen Informatics"/>
        </authorList>
    </citation>
    <scope>NUCLEOTIDE SEQUENCE [LARGE SCALE GENOMIC DNA]</scope>
</reference>
<feature type="region of interest" description="Disordered" evidence="1">
    <location>
        <begin position="1"/>
        <end position="55"/>
    </location>
</feature>
<dbReference type="AlphaFoldDB" id="A0A183EAR6"/>
<evidence type="ECO:0000256" key="1">
    <source>
        <dbReference type="SAM" id="MobiDB-lite"/>
    </source>
</evidence>
<feature type="compositionally biased region" description="Basic and acidic residues" evidence="1">
    <location>
        <begin position="13"/>
        <end position="23"/>
    </location>
</feature>
<gene>
    <name evidence="2" type="ORF">GPUH_LOCUS18055</name>
</gene>
<evidence type="ECO:0000313" key="4">
    <source>
        <dbReference type="WBParaSite" id="GPUH_0001808201-mRNA-1"/>
    </source>
</evidence>